<accession>A0A0K3AUR0</accession>
<dbReference type="Pfam" id="PF08652">
    <property type="entry name" value="RAI1"/>
    <property type="match status" value="1"/>
</dbReference>
<dbReference type="PANTHER" id="PTHR12395:SF26">
    <property type="entry name" value="DECAPPING NUCLEASE"/>
    <property type="match status" value="1"/>
</dbReference>
<dbReference type="EC" id="3.6.1.-" evidence="2"/>
<protein>
    <recommendedName>
        <fullName evidence="2">Decapping nuclease</fullName>
        <ecNumber evidence="2">3.6.1.-</ecNumber>
    </recommendedName>
</protein>
<keyword evidence="2" id="KW-0540">Nuclease</keyword>
<dbReference type="InterPro" id="IPR013961">
    <property type="entry name" value="RAI1"/>
</dbReference>
<dbReference type="GO" id="GO:0003723">
    <property type="term" value="F:RNA binding"/>
    <property type="evidence" value="ECO:0007669"/>
    <property type="project" value="UniProtKB-KW"/>
</dbReference>
<dbReference type="GO" id="GO:0110155">
    <property type="term" value="P:NAD-cap decapping"/>
    <property type="evidence" value="ECO:0000318"/>
    <property type="project" value="GO_Central"/>
</dbReference>
<feature type="domain" description="RAI1-like" evidence="3">
    <location>
        <begin position="23"/>
        <end position="301"/>
    </location>
</feature>
<dbReference type="SMR" id="A0A0K3AUR0"/>
<dbReference type="EMBL" id="BX284605">
    <property type="protein sequence ID" value="CTQ86755.1"/>
    <property type="molecule type" value="Genomic_DNA"/>
</dbReference>
<comment type="cofactor">
    <cofactor evidence="2">
        <name>a divalent metal cation</name>
        <dbReference type="ChEBI" id="CHEBI:60240"/>
    </cofactor>
</comment>
<dbReference type="InterPro" id="IPR039039">
    <property type="entry name" value="RAI1-like_fam"/>
</dbReference>
<comment type="function">
    <text evidence="2">Decapping enzyme for NAD-capped RNAs: specifically hydrolyzes the nicotinamide adenine dinucleotide (NAD) cap from a subset of RNAs by removing the entire NAD moiety from the 5'-end of an NAD-capped RNA.</text>
</comment>
<keyword evidence="2" id="KW-0694">RNA-binding</keyword>
<dbReference type="RefSeq" id="NP_001300056.1">
    <property type="nucleotide sequence ID" value="NM_001313127.2"/>
</dbReference>
<dbReference type="GO" id="GO:0034353">
    <property type="term" value="F:mRNA 5'-diphosphatase activity"/>
    <property type="evidence" value="ECO:0000318"/>
    <property type="project" value="GO_Central"/>
</dbReference>
<dbReference type="STRING" id="6239.C37H5.14b.1"/>
<dbReference type="FunCoup" id="A0A0K3AUR0">
    <property type="interactions" value="46"/>
</dbReference>
<keyword evidence="5" id="KW-1185">Reference proteome</keyword>
<dbReference type="AlphaFoldDB" id="A0A0K3AUR0"/>
<proteinExistence type="inferred from homology"/>
<dbReference type="GO" id="GO:0000956">
    <property type="term" value="P:nuclear-transcribed mRNA catabolic process"/>
    <property type="evidence" value="ECO:0000318"/>
    <property type="project" value="GO_Central"/>
</dbReference>
<dbReference type="ExpressionAtlas" id="A0A0K3AUR0">
    <property type="expression patterns" value="baseline and differential"/>
</dbReference>
<comment type="subcellular location">
    <subcellularLocation>
        <location evidence="2">Nucleus</location>
    </subcellularLocation>
</comment>
<evidence type="ECO:0000313" key="6">
    <source>
        <dbReference type="WormBase" id="C37H5.14b"/>
    </source>
</evidence>
<dbReference type="OrthoDB" id="5853397at2759"/>
<gene>
    <name evidence="4 6" type="ORF">C37H5.14</name>
    <name evidence="4" type="ORF">CELE_C37H5.14</name>
</gene>
<dbReference type="OMA" id="KNRTMAW"/>
<sequence length="322" mass="37421">MSVSFKLAPVGDYWANNENRWNIELGRHRHKQLLINHAAIGMNLDEGYNNFENEHGGERIESILAYIMKTARIGIPLKEMIEADIVCRRGLLRNLSINKYTGHYINFYAVRHRGVIFLCEDKDFGGAPDKLRRAMYHTLKFENVMTVPQSRDITASRKEATKMVIRGCLEKEGAESIRLFYAADIDCLDIYGSPVEFKSISKPLETGWDKNRTMAWYMQCFFASVNTIVVGERQRSRLRTVRHYRKSIKTMNVEAFYTHRNHSWTRESCIEQLYGTLSFVKHHMSLDGMALKFSVINGTNYLATTQYGEYIVPQNFLRVFPF</sequence>
<keyword evidence="2" id="KW-0539">Nucleus</keyword>
<keyword evidence="2" id="KW-0547">Nucleotide-binding</keyword>
<dbReference type="GO" id="GO:0000166">
    <property type="term" value="F:nucleotide binding"/>
    <property type="evidence" value="ECO:0007669"/>
    <property type="project" value="UniProtKB-KW"/>
</dbReference>
<evidence type="ECO:0000313" key="5">
    <source>
        <dbReference type="Proteomes" id="UP000001940"/>
    </source>
</evidence>
<comment type="similarity">
    <text evidence="1 2">Belongs to the DXO/Dom3Z family.</text>
</comment>
<dbReference type="InParanoid" id="A0A0K3AUR0"/>
<dbReference type="GO" id="GO:0046872">
    <property type="term" value="F:metal ion binding"/>
    <property type="evidence" value="ECO:0007669"/>
    <property type="project" value="UniProtKB-KW"/>
</dbReference>
<dbReference type="CTD" id="6418705"/>
<dbReference type="WormBase" id="C37H5.14b">
    <property type="protein sequence ID" value="CE50347"/>
    <property type="gene ID" value="WBGene00045308"/>
</dbReference>
<dbReference type="Bgee" id="WBGene00045308">
    <property type="expression patterns" value="Expressed in adult organism and 2 other cell types or tissues"/>
</dbReference>
<evidence type="ECO:0000256" key="1">
    <source>
        <dbReference type="ARBA" id="ARBA00006562"/>
    </source>
</evidence>
<dbReference type="GO" id="GO:0005829">
    <property type="term" value="C:cytosol"/>
    <property type="evidence" value="ECO:0000318"/>
    <property type="project" value="GO_Central"/>
</dbReference>
<evidence type="ECO:0000313" key="4">
    <source>
        <dbReference type="EMBL" id="CTQ86755.1"/>
    </source>
</evidence>
<dbReference type="GO" id="GO:0004518">
    <property type="term" value="F:nuclease activity"/>
    <property type="evidence" value="ECO:0007669"/>
    <property type="project" value="UniProtKB-KW"/>
</dbReference>
<dbReference type="Proteomes" id="UP000001940">
    <property type="component" value="Chromosome V"/>
</dbReference>
<evidence type="ECO:0000259" key="3">
    <source>
        <dbReference type="Pfam" id="PF08652"/>
    </source>
</evidence>
<keyword evidence="2" id="KW-0479">Metal-binding</keyword>
<evidence type="ECO:0000256" key="2">
    <source>
        <dbReference type="RuleBase" id="RU367113"/>
    </source>
</evidence>
<keyword evidence="2" id="KW-0378">Hydrolase</keyword>
<dbReference type="GeneID" id="6418705"/>
<dbReference type="PANTHER" id="PTHR12395">
    <property type="entry name" value="DOM-3 RELATED"/>
    <property type="match status" value="1"/>
</dbReference>
<organism evidence="4 5">
    <name type="scientific">Caenorhabditis elegans</name>
    <dbReference type="NCBI Taxonomy" id="6239"/>
    <lineage>
        <taxon>Eukaryota</taxon>
        <taxon>Metazoa</taxon>
        <taxon>Ecdysozoa</taxon>
        <taxon>Nematoda</taxon>
        <taxon>Chromadorea</taxon>
        <taxon>Rhabditida</taxon>
        <taxon>Rhabditina</taxon>
        <taxon>Rhabditomorpha</taxon>
        <taxon>Rhabditoidea</taxon>
        <taxon>Rhabditidae</taxon>
        <taxon>Peloderinae</taxon>
        <taxon>Caenorhabditis</taxon>
    </lineage>
</organism>
<name>A0A0K3AUR0_CAEEL</name>
<reference evidence="4 5" key="1">
    <citation type="journal article" date="1998" name="Science">
        <title>Genome sequence of the nematode C. elegans: a platform for investigating biology.</title>
        <authorList>
            <consortium name="The C. elegans sequencing consortium"/>
            <person name="Sulson J.E."/>
            <person name="Waterston R."/>
        </authorList>
    </citation>
    <scope>NUCLEOTIDE SEQUENCE [LARGE SCALE GENOMIC DNA]</scope>
    <source>
        <strain evidence="4 5">Bristol N2</strain>
    </source>
</reference>
<dbReference type="AGR" id="WB:WBGene00045308"/>
<dbReference type="GO" id="GO:0005634">
    <property type="term" value="C:nucleus"/>
    <property type="evidence" value="ECO:0000318"/>
    <property type="project" value="GO_Central"/>
</dbReference>